<dbReference type="GO" id="GO:0034477">
    <property type="term" value="P:U6 snRNA 3'-end processing"/>
    <property type="evidence" value="ECO:0007669"/>
    <property type="project" value="UniProtKB-UniRule"/>
</dbReference>
<dbReference type="EMBL" id="SPLM01000002">
    <property type="protein sequence ID" value="TMW68822.1"/>
    <property type="molecule type" value="Genomic_DNA"/>
</dbReference>
<evidence type="ECO:0000256" key="2">
    <source>
        <dbReference type="ARBA" id="ARBA00022801"/>
    </source>
</evidence>
<reference evidence="7" key="1">
    <citation type="submission" date="2019-03" db="EMBL/GenBank/DDBJ databases">
        <title>Long read genome sequence of the mycoparasitic Pythium oligandrum ATCC 38472 isolated from sugarbeet rhizosphere.</title>
        <authorList>
            <person name="Gaulin E."/>
        </authorList>
    </citation>
    <scope>NUCLEOTIDE SEQUENCE</scope>
    <source>
        <strain evidence="7">ATCC 38472_TT</strain>
    </source>
</reference>
<dbReference type="PANTHER" id="PTHR13522">
    <property type="entry name" value="U6 SNRNA PHOSPHODIESTERASE 1"/>
    <property type="match status" value="1"/>
</dbReference>
<feature type="active site" description="Proton donor/acceptor" evidence="5">
    <location>
        <position position="104"/>
    </location>
</feature>
<feature type="active site" description="Proton donor/acceptor" evidence="5">
    <location>
        <position position="192"/>
    </location>
</feature>
<name>A0A8K1FRB5_PYTOL</name>
<dbReference type="Proteomes" id="UP000794436">
    <property type="component" value="Unassembled WGS sequence"/>
</dbReference>
<evidence type="ECO:0000256" key="3">
    <source>
        <dbReference type="ARBA" id="ARBA00023239"/>
    </source>
</evidence>
<dbReference type="AlphaFoldDB" id="A0A8K1FRB5"/>
<comment type="similarity">
    <text evidence="5">Belongs to the 2H phosphoesterase superfamily. USB1 family.</text>
</comment>
<dbReference type="Pfam" id="PF09749">
    <property type="entry name" value="HVSL"/>
    <property type="match status" value="1"/>
</dbReference>
<dbReference type="EC" id="3.1.4.-" evidence="5"/>
<dbReference type="GO" id="GO:1990838">
    <property type="term" value="F:poly(U)-specific exoribonuclease activity, producing 3' uridine cyclic phosphate ends"/>
    <property type="evidence" value="ECO:0007669"/>
    <property type="project" value="UniProtKB-UniRule"/>
</dbReference>
<proteinExistence type="inferred from homology"/>
<evidence type="ECO:0000256" key="4">
    <source>
        <dbReference type="ARBA" id="ARBA00023242"/>
    </source>
</evidence>
<evidence type="ECO:0000256" key="6">
    <source>
        <dbReference type="SAM" id="MobiDB-lite"/>
    </source>
</evidence>
<dbReference type="HAMAP" id="MF_03040">
    <property type="entry name" value="USB1"/>
    <property type="match status" value="1"/>
</dbReference>
<comment type="function">
    <text evidence="5">Phosphodiesterase responsible for the U6 snRNA 3' end processing. Acts as an exoribonuclease (RNase) responsible for trimming the poly(U) tract of the last nucleotides in the pre-U6 snRNA molecule, leading to the formation of mature U6 snRNA.</text>
</comment>
<sequence length="258" mass="29089">MDAIVAAYGSNASSSSDDEHSHRDSESEDEAPRKRQRLDVDASSVRWTRAFPHVEGNWPSHVKINVPLTPELQTHCQRVITATQRFVGDEVELIPMASEEEELHMSLSRPFVLTYEQIEPFVEALRAALKWRRRFALTVEEPTVLVNDERTRSFLALQLDAGKQEFVKTVRCVDQCMQDFQLPTYYEDPIPHVSIASALGDTLADKLPQAQLSNLLVSPKAHADSEETEEQTGSVNCMIRVSSVHVVIGNKHFEIPLL</sequence>
<keyword evidence="2 5" id="KW-0378">Hydrolase</keyword>
<evidence type="ECO:0000256" key="5">
    <source>
        <dbReference type="HAMAP-Rule" id="MF_03040"/>
    </source>
</evidence>
<dbReference type="InterPro" id="IPR027521">
    <property type="entry name" value="Usb1"/>
</dbReference>
<dbReference type="PANTHER" id="PTHR13522:SF3">
    <property type="entry name" value="U6 SNRNA PHOSPHODIESTERASE 1"/>
    <property type="match status" value="1"/>
</dbReference>
<protein>
    <recommendedName>
        <fullName evidence="5">U6 snRNA phosphodiesterase</fullName>
        <ecNumber evidence="5">3.1.4.-</ecNumber>
    </recommendedName>
</protein>
<evidence type="ECO:0000313" key="8">
    <source>
        <dbReference type="Proteomes" id="UP000794436"/>
    </source>
</evidence>
<evidence type="ECO:0000256" key="1">
    <source>
        <dbReference type="ARBA" id="ARBA00022722"/>
    </source>
</evidence>
<keyword evidence="1 5" id="KW-0540">Nuclease</keyword>
<feature type="region of interest" description="Disordered" evidence="6">
    <location>
        <begin position="1"/>
        <end position="39"/>
    </location>
</feature>
<evidence type="ECO:0000313" key="7">
    <source>
        <dbReference type="EMBL" id="TMW68822.1"/>
    </source>
</evidence>
<feature type="compositionally biased region" description="Basic and acidic residues" evidence="6">
    <location>
        <begin position="17"/>
        <end position="39"/>
    </location>
</feature>
<dbReference type="GO" id="GO:0005634">
    <property type="term" value="C:nucleus"/>
    <property type="evidence" value="ECO:0007669"/>
    <property type="project" value="UniProtKB-SubCell"/>
</dbReference>
<gene>
    <name evidence="7" type="ORF">Poli38472_006290</name>
</gene>
<keyword evidence="4 5" id="KW-0539">Nucleus</keyword>
<accession>A0A8K1FRB5</accession>
<dbReference type="OrthoDB" id="49151at2759"/>
<keyword evidence="8" id="KW-1185">Reference proteome</keyword>
<organism evidence="7 8">
    <name type="scientific">Pythium oligandrum</name>
    <name type="common">Mycoparasitic fungus</name>
    <dbReference type="NCBI Taxonomy" id="41045"/>
    <lineage>
        <taxon>Eukaryota</taxon>
        <taxon>Sar</taxon>
        <taxon>Stramenopiles</taxon>
        <taxon>Oomycota</taxon>
        <taxon>Peronosporomycetes</taxon>
        <taxon>Pythiales</taxon>
        <taxon>Pythiaceae</taxon>
        <taxon>Pythium</taxon>
    </lineage>
</organism>
<keyword evidence="3" id="KW-0456">Lyase</keyword>
<dbReference type="GO" id="GO:0016829">
    <property type="term" value="F:lyase activity"/>
    <property type="evidence" value="ECO:0007669"/>
    <property type="project" value="UniProtKB-KW"/>
</dbReference>
<dbReference type="Gene3D" id="3.90.1140.10">
    <property type="entry name" value="Cyclic phosphodiesterase"/>
    <property type="match status" value="1"/>
</dbReference>
<comment type="subcellular location">
    <subcellularLocation>
        <location evidence="5">Nucleus</location>
    </subcellularLocation>
</comment>
<comment type="caution">
    <text evidence="7">The sequence shown here is derived from an EMBL/GenBank/DDBJ whole genome shotgun (WGS) entry which is preliminary data.</text>
</comment>